<proteinExistence type="predicted"/>
<dbReference type="InterPro" id="IPR010982">
    <property type="entry name" value="Lambda_DNA-bd_dom_sf"/>
</dbReference>
<dbReference type="InterPro" id="IPR001387">
    <property type="entry name" value="Cro/C1-type_HTH"/>
</dbReference>
<evidence type="ECO:0000313" key="4">
    <source>
        <dbReference type="EMBL" id="TCC42419.1"/>
    </source>
</evidence>
<dbReference type="InterPro" id="IPR002182">
    <property type="entry name" value="NB-ARC"/>
</dbReference>
<evidence type="ECO:0000259" key="3">
    <source>
        <dbReference type="PROSITE" id="PS50943"/>
    </source>
</evidence>
<organism evidence="4 5">
    <name type="scientific">Kribbella speibonae</name>
    <dbReference type="NCBI Taxonomy" id="1572660"/>
    <lineage>
        <taxon>Bacteria</taxon>
        <taxon>Bacillati</taxon>
        <taxon>Actinomycetota</taxon>
        <taxon>Actinomycetes</taxon>
        <taxon>Propionibacteriales</taxon>
        <taxon>Kribbellaceae</taxon>
        <taxon>Kribbella</taxon>
    </lineage>
</organism>
<dbReference type="GO" id="GO:0043531">
    <property type="term" value="F:ADP binding"/>
    <property type="evidence" value="ECO:0007669"/>
    <property type="project" value="InterPro"/>
</dbReference>
<keyword evidence="1" id="KW-0802">TPR repeat</keyword>
<dbReference type="SMART" id="SM00530">
    <property type="entry name" value="HTH_XRE"/>
    <property type="match status" value="1"/>
</dbReference>
<evidence type="ECO:0000313" key="5">
    <source>
        <dbReference type="Proteomes" id="UP000294225"/>
    </source>
</evidence>
<dbReference type="EMBL" id="SJKC01000001">
    <property type="protein sequence ID" value="TCC42419.1"/>
    <property type="molecule type" value="Genomic_DNA"/>
</dbReference>
<dbReference type="CDD" id="cd00093">
    <property type="entry name" value="HTH_XRE"/>
    <property type="match status" value="1"/>
</dbReference>
<dbReference type="PANTHER" id="PTHR47691:SF3">
    <property type="entry name" value="HTH-TYPE TRANSCRIPTIONAL REGULATOR RV0890C-RELATED"/>
    <property type="match status" value="1"/>
</dbReference>
<gene>
    <name evidence="4" type="ORF">E0H92_12610</name>
</gene>
<dbReference type="Pfam" id="PF00931">
    <property type="entry name" value="NB-ARC"/>
    <property type="match status" value="1"/>
</dbReference>
<comment type="caution">
    <text evidence="4">The sequence shown here is derived from an EMBL/GenBank/DDBJ whole genome shotgun (WGS) entry which is preliminary data.</text>
</comment>
<dbReference type="Proteomes" id="UP000294225">
    <property type="component" value="Unassembled WGS sequence"/>
</dbReference>
<dbReference type="SUPFAM" id="SSF48452">
    <property type="entry name" value="TPR-like"/>
    <property type="match status" value="2"/>
</dbReference>
<dbReference type="PROSITE" id="PS50943">
    <property type="entry name" value="HTH_CROC1"/>
    <property type="match status" value="1"/>
</dbReference>
<dbReference type="GO" id="GO:0003677">
    <property type="term" value="F:DNA binding"/>
    <property type="evidence" value="ECO:0007669"/>
    <property type="project" value="InterPro"/>
</dbReference>
<dbReference type="InterPro" id="IPR011990">
    <property type="entry name" value="TPR-like_helical_dom_sf"/>
</dbReference>
<dbReference type="Pfam" id="PF13560">
    <property type="entry name" value="HTH_31"/>
    <property type="match status" value="1"/>
</dbReference>
<evidence type="ECO:0000256" key="1">
    <source>
        <dbReference type="PROSITE-ProRule" id="PRU00339"/>
    </source>
</evidence>
<dbReference type="InterPro" id="IPR027417">
    <property type="entry name" value="P-loop_NTPase"/>
</dbReference>
<dbReference type="Pfam" id="PF13424">
    <property type="entry name" value="TPR_12"/>
    <property type="match status" value="1"/>
</dbReference>
<feature type="region of interest" description="Disordered" evidence="2">
    <location>
        <begin position="78"/>
        <end position="102"/>
    </location>
</feature>
<sequence>MSELSESAMPTLSELLRTFRIRAGLTQAALAEKAGLSEQAISVLERGTRSRPRIDTVRSLTAALALTPSEADQFLSVARGKGKQSGEPKRPEPASAADGPLVPWQLPPAAPDFTGRSAQLDAILSVLRNPTGTGPVGLVAVTGMGGIGKTTLAVHAAHKLTESYPDGHLYLNLRGYGPGDPMSVADAQRQLLRSLGADPHRVPADVEEAAGLLRSRLAGRRILVLLDNAADASHVLPLLPGSSGSSVIITSRGSLTALPGARQIHLDALSESESIELLSGVVGEERVAAEPTAAKSLASISGRLPLAVRLIGGRLTARPNWPIQHLVTLLEDEERRLDSFGSDETGVRASIASSVEFLEHSERPLDREAARAVPLLSIPDGSDLVVAVAASILELPAHRTGAILDRLVDLNLMEAVAPERYRFHDLIRAFGRERSDDTLDQAQRDAVLERVLRFYTEFGWAVQSKSHATNPRLAIATTPFSPLPATTSTESAADWLDAEHRNLMDRFHQAIASGLATAPIIPDLALALFGYHEYRSRWVEMGEMCRAAFGVAEASGLRLMTAWLVHDSAIPEVESGSLEVAADRLLHALELFRAIPDRHGQARCCSSAAHVLGRLDRVVEAIELGTEGLEISRQLGDTTVEGVSYLALGGLYDRNGDYDLADDAYQRGIALAEASGDLRSVAKRYLSTGFSHVLVGRTDDALEPILRGLEAARRGKNKELQSQALQHLAAVFALRGEYRKAQETVEEAIELIRPLGNRLRLGYFTLELGKIGVAAGQFTAAARHLQDSIEILHDVSPHFEIAARELLDLARREQAQPYIYKQPQGT</sequence>
<dbReference type="SUPFAM" id="SSF52540">
    <property type="entry name" value="P-loop containing nucleoside triphosphate hydrolases"/>
    <property type="match status" value="1"/>
</dbReference>
<accession>A0A4R0J8F0</accession>
<dbReference type="Gene3D" id="3.40.50.300">
    <property type="entry name" value="P-loop containing nucleotide triphosphate hydrolases"/>
    <property type="match status" value="1"/>
</dbReference>
<evidence type="ECO:0000256" key="2">
    <source>
        <dbReference type="SAM" id="MobiDB-lite"/>
    </source>
</evidence>
<feature type="repeat" description="TPR" evidence="1">
    <location>
        <begin position="642"/>
        <end position="675"/>
    </location>
</feature>
<dbReference type="AlphaFoldDB" id="A0A4R0J8F0"/>
<feature type="domain" description="HTH cro/C1-type" evidence="3">
    <location>
        <begin position="16"/>
        <end position="71"/>
    </location>
</feature>
<dbReference type="PROSITE" id="PS50005">
    <property type="entry name" value="TPR"/>
    <property type="match status" value="1"/>
</dbReference>
<protein>
    <submittedName>
        <fullName evidence="4">Tetratricopeptide repeat protein</fullName>
    </submittedName>
</protein>
<dbReference type="SMART" id="SM00028">
    <property type="entry name" value="TPR"/>
    <property type="match status" value="3"/>
</dbReference>
<dbReference type="PRINTS" id="PR00364">
    <property type="entry name" value="DISEASERSIST"/>
</dbReference>
<dbReference type="PANTHER" id="PTHR47691">
    <property type="entry name" value="REGULATOR-RELATED"/>
    <property type="match status" value="1"/>
</dbReference>
<reference evidence="4 5" key="1">
    <citation type="submission" date="2019-02" db="EMBL/GenBank/DDBJ databases">
        <title>Kribbella capetownensis sp. nov. and Kribbella speibonae sp. nov., isolated from soil.</title>
        <authorList>
            <person name="Curtis S.M."/>
            <person name="Norton I."/>
            <person name="Everest G.J."/>
            <person name="Meyers P.R."/>
        </authorList>
    </citation>
    <scope>NUCLEOTIDE SEQUENCE [LARGE SCALE GENOMIC DNA]</scope>
    <source>
        <strain evidence="4 5">YM55</strain>
    </source>
</reference>
<dbReference type="Gene3D" id="1.25.40.10">
    <property type="entry name" value="Tetratricopeptide repeat domain"/>
    <property type="match status" value="1"/>
</dbReference>
<name>A0A4R0J8F0_9ACTN</name>
<dbReference type="Gene3D" id="1.10.260.40">
    <property type="entry name" value="lambda repressor-like DNA-binding domains"/>
    <property type="match status" value="1"/>
</dbReference>
<dbReference type="SUPFAM" id="SSF47413">
    <property type="entry name" value="lambda repressor-like DNA-binding domains"/>
    <property type="match status" value="1"/>
</dbReference>
<dbReference type="InterPro" id="IPR019734">
    <property type="entry name" value="TPR_rpt"/>
</dbReference>